<dbReference type="SUPFAM" id="SSF52266">
    <property type="entry name" value="SGNH hydrolase"/>
    <property type="match status" value="1"/>
</dbReference>
<dbReference type="EMBL" id="JAPOHD010000012">
    <property type="protein sequence ID" value="MCY1719988.1"/>
    <property type="molecule type" value="Genomic_DNA"/>
</dbReference>
<dbReference type="InterPro" id="IPR051532">
    <property type="entry name" value="Ester_Hydrolysis_Enzymes"/>
</dbReference>
<dbReference type="Proteomes" id="UP001145087">
    <property type="component" value="Unassembled WGS sequence"/>
</dbReference>
<organism evidence="2 3">
    <name type="scientific">Draconibacterium aestuarii</name>
    <dbReference type="NCBI Taxonomy" id="2998507"/>
    <lineage>
        <taxon>Bacteria</taxon>
        <taxon>Pseudomonadati</taxon>
        <taxon>Bacteroidota</taxon>
        <taxon>Bacteroidia</taxon>
        <taxon>Marinilabiliales</taxon>
        <taxon>Prolixibacteraceae</taxon>
        <taxon>Draconibacterium</taxon>
    </lineage>
</organism>
<proteinExistence type="predicted"/>
<name>A0A9X3F3Z8_9BACT</name>
<accession>A0A9X3F3Z8</accession>
<gene>
    <name evidence="2" type="ORF">OU798_06515</name>
</gene>
<comment type="caution">
    <text evidence="2">The sequence shown here is derived from an EMBL/GenBank/DDBJ whole genome shotgun (WGS) entry which is preliminary data.</text>
</comment>
<protein>
    <submittedName>
        <fullName evidence="2">GDSL-type esterase/lipase family protein</fullName>
    </submittedName>
</protein>
<evidence type="ECO:0000313" key="3">
    <source>
        <dbReference type="Proteomes" id="UP001145087"/>
    </source>
</evidence>
<dbReference type="PANTHER" id="PTHR30383">
    <property type="entry name" value="THIOESTERASE 1/PROTEASE 1/LYSOPHOSPHOLIPASE L1"/>
    <property type="match status" value="1"/>
</dbReference>
<evidence type="ECO:0000259" key="1">
    <source>
        <dbReference type="Pfam" id="PF13472"/>
    </source>
</evidence>
<evidence type="ECO:0000313" key="2">
    <source>
        <dbReference type="EMBL" id="MCY1719988.1"/>
    </source>
</evidence>
<dbReference type="RefSeq" id="WP_343332318.1">
    <property type="nucleotide sequence ID" value="NZ_JAPOHD010000012.1"/>
</dbReference>
<dbReference type="InterPro" id="IPR013830">
    <property type="entry name" value="SGNH_hydro"/>
</dbReference>
<feature type="domain" description="SGNH hydrolase-type esterase" evidence="1">
    <location>
        <begin position="56"/>
        <end position="230"/>
    </location>
</feature>
<sequence length="243" mass="27436">MKILITGLVVFLSLVSVYSEKSSAQQTANEKDYLAELKTELKLKWPNNRTVNVVFHGHSVPSGYFKEGRVNSLAAYPHLFLKFLTDSYQYAVINCITTSIGGEQAEQGAKRFKNDVLCMKPDLLFIDYALNDRSIGLERAEVAWRSMIKEALEADIKLVLLTPTPDLKEDILDENAPLAGYAKMIKKLGKENHIPVIDVYSQFKKLKQDGEDLAEYMSQNNHPNELGHQVAAQEIIEELFSEL</sequence>
<dbReference type="InterPro" id="IPR036514">
    <property type="entry name" value="SGNH_hydro_sf"/>
</dbReference>
<dbReference type="Pfam" id="PF13472">
    <property type="entry name" value="Lipase_GDSL_2"/>
    <property type="match status" value="1"/>
</dbReference>
<keyword evidence="3" id="KW-1185">Reference proteome</keyword>
<dbReference type="Gene3D" id="3.40.50.1110">
    <property type="entry name" value="SGNH hydrolase"/>
    <property type="match status" value="1"/>
</dbReference>
<dbReference type="GO" id="GO:0004622">
    <property type="term" value="F:phosphatidylcholine lysophospholipase activity"/>
    <property type="evidence" value="ECO:0007669"/>
    <property type="project" value="TreeGrafter"/>
</dbReference>
<dbReference type="AlphaFoldDB" id="A0A9X3F3Z8"/>
<dbReference type="PANTHER" id="PTHR30383:SF5">
    <property type="entry name" value="SGNH HYDROLASE-TYPE ESTERASE DOMAIN-CONTAINING PROTEIN"/>
    <property type="match status" value="1"/>
</dbReference>
<reference evidence="2" key="1">
    <citation type="submission" date="2022-11" db="EMBL/GenBank/DDBJ databases">
        <title>Marilongibacter aestuarii gen. nov., sp. nov., isolated from tidal flat sediment.</title>
        <authorList>
            <person name="Jiayan W."/>
        </authorList>
    </citation>
    <scope>NUCLEOTIDE SEQUENCE</scope>
    <source>
        <strain evidence="2">Z1-6</strain>
    </source>
</reference>